<evidence type="ECO:0000256" key="3">
    <source>
        <dbReference type="SAM" id="Phobius"/>
    </source>
</evidence>
<dbReference type="InterPro" id="IPR021765">
    <property type="entry name" value="UstYa-like"/>
</dbReference>
<evidence type="ECO:0000313" key="4">
    <source>
        <dbReference type="EMBL" id="RGP79544.1"/>
    </source>
</evidence>
<protein>
    <submittedName>
        <fullName evidence="4">Tat pathway signal sequence</fullName>
    </submittedName>
</protein>
<name>A0A395T488_9HYPO</name>
<organism evidence="4 5">
    <name type="scientific">Fusarium longipes</name>
    <dbReference type="NCBI Taxonomy" id="694270"/>
    <lineage>
        <taxon>Eukaryota</taxon>
        <taxon>Fungi</taxon>
        <taxon>Dikarya</taxon>
        <taxon>Ascomycota</taxon>
        <taxon>Pezizomycotina</taxon>
        <taxon>Sordariomycetes</taxon>
        <taxon>Hypocreomycetidae</taxon>
        <taxon>Hypocreales</taxon>
        <taxon>Nectriaceae</taxon>
        <taxon>Fusarium</taxon>
    </lineage>
</organism>
<feature type="region of interest" description="Disordered" evidence="2">
    <location>
        <begin position="1"/>
        <end position="30"/>
    </location>
</feature>
<reference evidence="4 5" key="1">
    <citation type="journal article" date="2018" name="PLoS Pathog.">
        <title>Evolution of structural diversity of trichothecenes, a family of toxins produced by plant pathogenic and entomopathogenic fungi.</title>
        <authorList>
            <person name="Proctor R.H."/>
            <person name="McCormick S.P."/>
            <person name="Kim H.S."/>
            <person name="Cardoza R.E."/>
            <person name="Stanley A.M."/>
            <person name="Lindo L."/>
            <person name="Kelly A."/>
            <person name="Brown D.W."/>
            <person name="Lee T."/>
            <person name="Vaughan M.M."/>
            <person name="Alexander N.J."/>
            <person name="Busman M."/>
            <person name="Gutierrez S."/>
        </authorList>
    </citation>
    <scope>NUCLEOTIDE SEQUENCE [LARGE SCALE GENOMIC DNA]</scope>
    <source>
        <strain evidence="4 5">NRRL 20695</strain>
    </source>
</reference>
<feature type="compositionally biased region" description="Basic and acidic residues" evidence="2">
    <location>
        <begin position="1"/>
        <end position="10"/>
    </location>
</feature>
<proteinExistence type="inferred from homology"/>
<accession>A0A395T488</accession>
<dbReference type="GO" id="GO:0043386">
    <property type="term" value="P:mycotoxin biosynthetic process"/>
    <property type="evidence" value="ECO:0007669"/>
    <property type="project" value="InterPro"/>
</dbReference>
<dbReference type="AlphaFoldDB" id="A0A395T488"/>
<gene>
    <name evidence="4" type="ORF">FLONG3_2292</name>
</gene>
<evidence type="ECO:0000256" key="2">
    <source>
        <dbReference type="SAM" id="MobiDB-lite"/>
    </source>
</evidence>
<dbReference type="STRING" id="694270.A0A395T488"/>
<dbReference type="PANTHER" id="PTHR33365">
    <property type="entry name" value="YALI0B05434P"/>
    <property type="match status" value="1"/>
</dbReference>
<dbReference type="OrthoDB" id="3687641at2759"/>
<comment type="similarity">
    <text evidence="1">Belongs to the ustYa family.</text>
</comment>
<dbReference type="PANTHER" id="PTHR33365:SF14">
    <property type="entry name" value="TAT PATHWAY SIGNAL SEQUENCE"/>
    <property type="match status" value="1"/>
</dbReference>
<sequence length="306" mass="35363">MESEPQHEEELVMTPAAGDSVRASESSDEKHLLLGDDTPYLESSTMYSRRQGTRTSWLIAVSVGNVLMSITSISLFSIWYYNTHFLPNAGLRQVSSYKPSIARQMPNKKADRAWLEYEWDRVIPVTADDIRKMGKDPSTVAKLENEIYGLGDDAYATIFDVYHQLHCLNRLRRQLYPDRYDDKEDKHFLNAVKGMNEIHMNHCVDLLFQTIRCSGNLNLITMHWVEQEPWPFPDMSVNRQCIDFDQLTEWRLKNSVDLDTYIENSAKPPGVKQLPAPDAYYKFFNPNNLTNPNHINGAHPDEDFNL</sequence>
<keyword evidence="5" id="KW-1185">Reference proteome</keyword>
<evidence type="ECO:0000256" key="1">
    <source>
        <dbReference type="ARBA" id="ARBA00035112"/>
    </source>
</evidence>
<keyword evidence="3" id="KW-0472">Membrane</keyword>
<keyword evidence="3" id="KW-1133">Transmembrane helix</keyword>
<comment type="caution">
    <text evidence="4">The sequence shown here is derived from an EMBL/GenBank/DDBJ whole genome shotgun (WGS) entry which is preliminary data.</text>
</comment>
<dbReference type="Proteomes" id="UP000266234">
    <property type="component" value="Unassembled WGS sequence"/>
</dbReference>
<dbReference type="EMBL" id="PXOG01000044">
    <property type="protein sequence ID" value="RGP79544.1"/>
    <property type="molecule type" value="Genomic_DNA"/>
</dbReference>
<dbReference type="Pfam" id="PF11807">
    <property type="entry name" value="UstYa"/>
    <property type="match status" value="1"/>
</dbReference>
<evidence type="ECO:0000313" key="5">
    <source>
        <dbReference type="Proteomes" id="UP000266234"/>
    </source>
</evidence>
<keyword evidence="3" id="KW-0812">Transmembrane</keyword>
<feature type="transmembrane region" description="Helical" evidence="3">
    <location>
        <begin position="57"/>
        <end position="81"/>
    </location>
</feature>